<evidence type="ECO:0000259" key="3">
    <source>
        <dbReference type="Pfam" id="PF18620"/>
    </source>
</evidence>
<dbReference type="PROSITE" id="PS51257">
    <property type="entry name" value="PROKAR_LIPOPROTEIN"/>
    <property type="match status" value="1"/>
</dbReference>
<evidence type="ECO:0000313" key="5">
    <source>
        <dbReference type="Proteomes" id="UP001165488"/>
    </source>
</evidence>
<dbReference type="Gene3D" id="2.60.40.1740">
    <property type="entry name" value="hypothetical protein (bacova_03559)"/>
    <property type="match status" value="1"/>
</dbReference>
<dbReference type="InterPro" id="IPR040580">
    <property type="entry name" value="DUF5627"/>
</dbReference>
<name>A0ABS9UKD4_9BACT</name>
<evidence type="ECO:0000313" key="4">
    <source>
        <dbReference type="EMBL" id="MCH7396640.1"/>
    </source>
</evidence>
<gene>
    <name evidence="4" type="ORF">MM236_01520</name>
</gene>
<protein>
    <submittedName>
        <fullName evidence="4">DUF5627 domain-containing protein</fullName>
    </submittedName>
</protein>
<proteinExistence type="predicted"/>
<dbReference type="Pfam" id="PF18620">
    <property type="entry name" value="DUF5627"/>
    <property type="match status" value="1"/>
</dbReference>
<dbReference type="RefSeq" id="WP_241273161.1">
    <property type="nucleotide sequence ID" value="NZ_JAKZGS010000001.1"/>
</dbReference>
<reference evidence="4" key="1">
    <citation type="submission" date="2022-03" db="EMBL/GenBank/DDBJ databases">
        <title>De novo assembled genomes of Belliella spp. (Cyclobacteriaceae) strains.</title>
        <authorList>
            <person name="Szabo A."/>
            <person name="Korponai K."/>
            <person name="Felfoldi T."/>
        </authorList>
    </citation>
    <scope>NUCLEOTIDE SEQUENCE</scope>
    <source>
        <strain evidence="4">DSM 107340</strain>
    </source>
</reference>
<dbReference type="InterPro" id="IPR013728">
    <property type="entry name" value="BT_3987-like_N"/>
</dbReference>
<comment type="caution">
    <text evidence="4">The sequence shown here is derived from an EMBL/GenBank/DDBJ whole genome shotgun (WGS) entry which is preliminary data.</text>
</comment>
<feature type="chain" id="PRO_5045915752" evidence="1">
    <location>
        <begin position="23"/>
        <end position="342"/>
    </location>
</feature>
<evidence type="ECO:0000256" key="1">
    <source>
        <dbReference type="SAM" id="SignalP"/>
    </source>
</evidence>
<dbReference type="Proteomes" id="UP001165488">
    <property type="component" value="Unassembled WGS sequence"/>
</dbReference>
<feature type="domain" description="DUF5627" evidence="3">
    <location>
        <begin position="195"/>
        <end position="331"/>
    </location>
</feature>
<accession>A0ABS9UKD4</accession>
<organism evidence="4 5">
    <name type="scientific">Belliella calami</name>
    <dbReference type="NCBI Taxonomy" id="2923436"/>
    <lineage>
        <taxon>Bacteria</taxon>
        <taxon>Pseudomonadati</taxon>
        <taxon>Bacteroidota</taxon>
        <taxon>Cytophagia</taxon>
        <taxon>Cytophagales</taxon>
        <taxon>Cyclobacteriaceae</taxon>
        <taxon>Belliella</taxon>
    </lineage>
</organism>
<evidence type="ECO:0000259" key="2">
    <source>
        <dbReference type="Pfam" id="PF08522"/>
    </source>
</evidence>
<feature type="signal peptide" evidence="1">
    <location>
        <begin position="1"/>
        <end position="22"/>
    </location>
</feature>
<feature type="domain" description="BT-3987-like N-terminal" evidence="2">
    <location>
        <begin position="31"/>
        <end position="157"/>
    </location>
</feature>
<keyword evidence="1" id="KW-0732">Signal</keyword>
<dbReference type="Gene3D" id="2.40.128.420">
    <property type="match status" value="1"/>
</dbReference>
<keyword evidence="5" id="KW-1185">Reference proteome</keyword>
<sequence length="342" mass="38588">MKKLLLMLVVAPLVMLSCVNQDWEFPDFDYQTVYFSHQYPVRTITLGEDIFDTSLDNEWKFKIMATTGGVYNNRNNITLDIEVDPTLVENLAFSDGGDDVMILPSEYYQLSENTITIPRGEIIGGVEIQLTGAFFADPNAIKNTYVVPLRIRNVTNADSVLVGIPIVDNPNPHVIGDWDVTPKDFVLYAVKYINEYHGIYLRRGVDQFTGKTGFEGLTGNQIRREQFVEHDELKDLSTRSLSEIDFPLVYQDQTGNNITSNLLLTFNNQGECTVTSATEGVTVTGQGRFVKDGEKKSWGNQDRDAIYLQYEVDLPQMRVIATDTLVLRNRGVSIETFSPVIK</sequence>
<dbReference type="EMBL" id="JAKZGS010000001">
    <property type="protein sequence ID" value="MCH7396640.1"/>
    <property type="molecule type" value="Genomic_DNA"/>
</dbReference>
<dbReference type="Pfam" id="PF08522">
    <property type="entry name" value="BT_3987-like_N"/>
    <property type="match status" value="1"/>
</dbReference>